<reference evidence="4" key="1">
    <citation type="journal article" date="2019" name="Int. J. Syst. Evol. Microbiol.">
        <title>The Global Catalogue of Microorganisms (GCM) 10K type strain sequencing project: providing services to taxonomists for standard genome sequencing and annotation.</title>
        <authorList>
            <consortium name="The Broad Institute Genomics Platform"/>
            <consortium name="The Broad Institute Genome Sequencing Center for Infectious Disease"/>
            <person name="Wu L."/>
            <person name="Ma J."/>
        </authorList>
    </citation>
    <scope>NUCLEOTIDE SEQUENCE [LARGE SCALE GENOMIC DNA]</scope>
    <source>
        <strain evidence="4">CCUG 37865</strain>
    </source>
</reference>
<dbReference type="CDD" id="cd06587">
    <property type="entry name" value="VOC"/>
    <property type="match status" value="1"/>
</dbReference>
<gene>
    <name evidence="3" type="ORF">ACFOY7_08120</name>
</gene>
<dbReference type="InterPro" id="IPR018146">
    <property type="entry name" value="Glyoxalase_1_CS"/>
</dbReference>
<keyword evidence="1" id="KW-0479">Metal-binding</keyword>
<dbReference type="SUPFAM" id="SSF54593">
    <property type="entry name" value="Glyoxalase/Bleomycin resistance protein/Dihydroxybiphenyl dioxygenase"/>
    <property type="match status" value="1"/>
</dbReference>
<dbReference type="Pfam" id="PF00903">
    <property type="entry name" value="Glyoxalase"/>
    <property type="match status" value="1"/>
</dbReference>
<dbReference type="PROSITE" id="PS00934">
    <property type="entry name" value="GLYOXALASE_I_1"/>
    <property type="match status" value="1"/>
</dbReference>
<evidence type="ECO:0000313" key="4">
    <source>
        <dbReference type="Proteomes" id="UP001595882"/>
    </source>
</evidence>
<dbReference type="InterPro" id="IPR029068">
    <property type="entry name" value="Glyas_Bleomycin-R_OHBP_Dase"/>
</dbReference>
<dbReference type="PROSITE" id="PS51819">
    <property type="entry name" value="VOC"/>
    <property type="match status" value="1"/>
</dbReference>
<evidence type="ECO:0000256" key="1">
    <source>
        <dbReference type="ARBA" id="ARBA00022723"/>
    </source>
</evidence>
<dbReference type="PANTHER" id="PTHR36113:SF6">
    <property type="entry name" value="FOSFOMYCIN RESISTANCE PROTEIN FOSX"/>
    <property type="match status" value="1"/>
</dbReference>
<dbReference type="InterPro" id="IPR037523">
    <property type="entry name" value="VOC_core"/>
</dbReference>
<name>A0ABV8WUB0_9BACI</name>
<proteinExistence type="predicted"/>
<dbReference type="InterPro" id="IPR004360">
    <property type="entry name" value="Glyas_Fos-R_dOase_dom"/>
</dbReference>
<dbReference type="PANTHER" id="PTHR36113">
    <property type="entry name" value="LYASE, PUTATIVE-RELATED-RELATED"/>
    <property type="match status" value="1"/>
</dbReference>
<accession>A0ABV8WUB0</accession>
<dbReference type="RefSeq" id="WP_390251200.1">
    <property type="nucleotide sequence ID" value="NZ_JBHSDT010000004.1"/>
</dbReference>
<feature type="domain" description="VOC" evidence="2">
    <location>
        <begin position="4"/>
        <end position="126"/>
    </location>
</feature>
<organism evidence="3 4">
    <name type="scientific">Gracilibacillus xinjiangensis</name>
    <dbReference type="NCBI Taxonomy" id="1193282"/>
    <lineage>
        <taxon>Bacteria</taxon>
        <taxon>Bacillati</taxon>
        <taxon>Bacillota</taxon>
        <taxon>Bacilli</taxon>
        <taxon>Bacillales</taxon>
        <taxon>Bacillaceae</taxon>
        <taxon>Gracilibacillus</taxon>
    </lineage>
</organism>
<evidence type="ECO:0000313" key="3">
    <source>
        <dbReference type="EMBL" id="MFC4403039.1"/>
    </source>
</evidence>
<dbReference type="EMBL" id="JBHSDT010000004">
    <property type="protein sequence ID" value="MFC4403039.1"/>
    <property type="molecule type" value="Genomic_DNA"/>
</dbReference>
<comment type="caution">
    <text evidence="3">The sequence shown here is derived from an EMBL/GenBank/DDBJ whole genome shotgun (WGS) entry which is preliminary data.</text>
</comment>
<keyword evidence="4" id="KW-1185">Reference proteome</keyword>
<protein>
    <submittedName>
        <fullName evidence="3">VOC family protein</fullName>
    </submittedName>
</protein>
<dbReference type="Proteomes" id="UP001595882">
    <property type="component" value="Unassembled WGS sequence"/>
</dbReference>
<dbReference type="InterPro" id="IPR051332">
    <property type="entry name" value="Fosfomycin_Res_Enzymes"/>
</dbReference>
<dbReference type="Gene3D" id="3.10.180.10">
    <property type="entry name" value="2,3-Dihydroxybiphenyl 1,2-Dioxygenase, domain 1"/>
    <property type="match status" value="1"/>
</dbReference>
<evidence type="ECO:0000259" key="2">
    <source>
        <dbReference type="PROSITE" id="PS51819"/>
    </source>
</evidence>
<sequence length="135" mass="15397">MIKRIGHTAYYVKDMNKSLTFYCNILGFEKAFELHKENGEPWIVYIKVAERQSIELFYDGQEGSNKVDRAVGYHHLCLEVNDIDQIAQHVKAKGLSLESGPKKGIDGNYQCWIKDPDGNPIEFMQLIPGSPHVNN</sequence>